<name>A0A482U1Q0_9FLAO</name>
<organism evidence="3 4">
    <name type="scientific">Flavobacterium petrolei</name>
    <dbReference type="NCBI Taxonomy" id="2259594"/>
    <lineage>
        <taxon>Bacteria</taxon>
        <taxon>Pseudomonadati</taxon>
        <taxon>Bacteroidota</taxon>
        <taxon>Flavobacteriia</taxon>
        <taxon>Flavobacteriales</taxon>
        <taxon>Flavobacteriaceae</taxon>
        <taxon>Flavobacterium</taxon>
    </lineage>
</organism>
<keyword evidence="1" id="KW-0472">Membrane</keyword>
<keyword evidence="1" id="KW-0812">Transmembrane</keyword>
<evidence type="ECO:0000313" key="4">
    <source>
        <dbReference type="Proteomes" id="UP000253235"/>
    </source>
</evidence>
<dbReference type="OrthoDB" id="1095452at2"/>
<dbReference type="GO" id="GO:0031992">
    <property type="term" value="F:energy transducer activity"/>
    <property type="evidence" value="ECO:0007669"/>
    <property type="project" value="TreeGrafter"/>
</dbReference>
<evidence type="ECO:0000259" key="2">
    <source>
        <dbReference type="Pfam" id="PF03544"/>
    </source>
</evidence>
<dbReference type="AlphaFoldDB" id="A0A482U1Q0"/>
<feature type="transmembrane region" description="Helical" evidence="1">
    <location>
        <begin position="38"/>
        <end position="59"/>
    </location>
</feature>
<dbReference type="Gene3D" id="3.30.1150.10">
    <property type="match status" value="1"/>
</dbReference>
<comment type="caution">
    <text evidence="3">The sequence shown here is derived from an EMBL/GenBank/DDBJ whole genome shotgun (WGS) entry which is preliminary data.</text>
</comment>
<accession>A0A482U1Q0</accession>
<dbReference type="PANTHER" id="PTHR33446:SF2">
    <property type="entry name" value="PROTEIN TONB"/>
    <property type="match status" value="1"/>
</dbReference>
<keyword evidence="4" id="KW-1185">Reference proteome</keyword>
<keyword evidence="1" id="KW-1133">Transmembrane helix</keyword>
<sequence>MKLDIFTNQWLDIVFEGRNKAYGAYELRKETNKTGVRALIFGAVVFALAVSMPLILSLLPESSDVDDTLDTKIVSIKLPPKKEEIKKNIPPPPPPPPKVDQVKFVKPVVAKAEEVTEEPPKTVEIKDKKLGAETIKGDPDAILSVEPVGTGTAAVVEEAPDNQIYNTAGIEVKPDFPGGIDKFYKFVGNNYVTPEEEGLKGKVYVTFVVEKDGSLTDIKVIRDIGYGTGKEAIRVLKKSPRWSPGVQNGKPVRVLYSLPITIQSAE</sequence>
<dbReference type="EMBL" id="QNVY02000001">
    <property type="protein sequence ID" value="RYJ53676.1"/>
    <property type="molecule type" value="Genomic_DNA"/>
</dbReference>
<dbReference type="GO" id="GO:0055085">
    <property type="term" value="P:transmembrane transport"/>
    <property type="evidence" value="ECO:0007669"/>
    <property type="project" value="InterPro"/>
</dbReference>
<evidence type="ECO:0000256" key="1">
    <source>
        <dbReference type="SAM" id="Phobius"/>
    </source>
</evidence>
<dbReference type="InterPro" id="IPR051045">
    <property type="entry name" value="TonB-dependent_transducer"/>
</dbReference>
<protein>
    <submittedName>
        <fullName evidence="3">Energy transducer TonB</fullName>
    </submittedName>
</protein>
<dbReference type="SUPFAM" id="SSF74653">
    <property type="entry name" value="TolA/TonB C-terminal domain"/>
    <property type="match status" value="1"/>
</dbReference>
<reference evidence="3 4" key="1">
    <citation type="submission" date="2019-01" db="EMBL/GenBank/DDBJ databases">
        <title>Flavobacterium sp. nov. isolated from arctic soil.</title>
        <authorList>
            <person name="Kim D.-U."/>
        </authorList>
    </citation>
    <scope>NUCLEOTIDE SEQUENCE [LARGE SCALE GENOMIC DNA]</scope>
    <source>
        <strain evidence="3 4">Kopri-42</strain>
    </source>
</reference>
<gene>
    <name evidence="3" type="ORF">DR871_006390</name>
</gene>
<dbReference type="PANTHER" id="PTHR33446">
    <property type="entry name" value="PROTEIN TONB-RELATED"/>
    <property type="match status" value="1"/>
</dbReference>
<dbReference type="Proteomes" id="UP000253235">
    <property type="component" value="Unassembled WGS sequence"/>
</dbReference>
<dbReference type="Pfam" id="PF03544">
    <property type="entry name" value="TonB_C"/>
    <property type="match status" value="1"/>
</dbReference>
<dbReference type="RefSeq" id="WP_113664346.1">
    <property type="nucleotide sequence ID" value="NZ_QNVY02000001.1"/>
</dbReference>
<proteinExistence type="predicted"/>
<dbReference type="GO" id="GO:0098797">
    <property type="term" value="C:plasma membrane protein complex"/>
    <property type="evidence" value="ECO:0007669"/>
    <property type="project" value="TreeGrafter"/>
</dbReference>
<evidence type="ECO:0000313" key="3">
    <source>
        <dbReference type="EMBL" id="RYJ53676.1"/>
    </source>
</evidence>
<dbReference type="InterPro" id="IPR037682">
    <property type="entry name" value="TonB_C"/>
</dbReference>
<feature type="domain" description="TonB C-terminal" evidence="2">
    <location>
        <begin position="196"/>
        <end position="260"/>
    </location>
</feature>